<keyword evidence="5" id="KW-1185">Reference proteome</keyword>
<dbReference type="PROSITE" id="PS50405">
    <property type="entry name" value="GST_CTER"/>
    <property type="match status" value="1"/>
</dbReference>
<dbReference type="GO" id="GO:0004364">
    <property type="term" value="F:glutathione transferase activity"/>
    <property type="evidence" value="ECO:0007669"/>
    <property type="project" value="TreeGrafter"/>
</dbReference>
<dbReference type="CDD" id="cd00299">
    <property type="entry name" value="GST_C_family"/>
    <property type="match status" value="1"/>
</dbReference>
<evidence type="ECO:0000313" key="5">
    <source>
        <dbReference type="Proteomes" id="UP000198925"/>
    </source>
</evidence>
<comment type="subunit">
    <text evidence="1">Homodimer.</text>
</comment>
<dbReference type="InterPro" id="IPR036282">
    <property type="entry name" value="Glutathione-S-Trfase_C_sf"/>
</dbReference>
<dbReference type="InterPro" id="IPR036249">
    <property type="entry name" value="Thioredoxin-like_sf"/>
</dbReference>
<dbReference type="PANTHER" id="PTHR43969">
    <property type="entry name" value="GLUTATHIONE S TRANSFERASE D10, ISOFORM A-RELATED"/>
    <property type="match status" value="1"/>
</dbReference>
<organism evidence="4 5">
    <name type="scientific">Belnapia rosea</name>
    <dbReference type="NCBI Taxonomy" id="938405"/>
    <lineage>
        <taxon>Bacteria</taxon>
        <taxon>Pseudomonadati</taxon>
        <taxon>Pseudomonadota</taxon>
        <taxon>Alphaproteobacteria</taxon>
        <taxon>Acetobacterales</taxon>
        <taxon>Roseomonadaceae</taxon>
        <taxon>Belnapia</taxon>
    </lineage>
</organism>
<dbReference type="GO" id="GO:0006749">
    <property type="term" value="P:glutathione metabolic process"/>
    <property type="evidence" value="ECO:0007669"/>
    <property type="project" value="TreeGrafter"/>
</dbReference>
<feature type="domain" description="GST C-terminal" evidence="3">
    <location>
        <begin position="84"/>
        <end position="222"/>
    </location>
</feature>
<dbReference type="InterPro" id="IPR010987">
    <property type="entry name" value="Glutathione-S-Trfase_C-like"/>
</dbReference>
<dbReference type="PANTHER" id="PTHR43969:SF9">
    <property type="entry name" value="GLUTATHIONE S TRANSFERASE D10, ISOFORM A-RELATED"/>
    <property type="match status" value="1"/>
</dbReference>
<protein>
    <submittedName>
        <fullName evidence="4">Glutathione S-transferase</fullName>
    </submittedName>
</protein>
<evidence type="ECO:0000259" key="2">
    <source>
        <dbReference type="PROSITE" id="PS50404"/>
    </source>
</evidence>
<sequence>MRTLYHIPLSPFCRKVRLALAEKRIPFELRIERIWERRPEFEQMNPAGTVPVLLEENGLVIADSYAICEYLDEAYPDLPLLGRTLAERAEVRRLVAWFDGKFHDQVTRNLLYEKHTKRLLGRGNPDATAMRAGYQHMKQHMDYIGHLAENRAWLAGSQLSLADFAAAAHLSALDYIGDVKWELSEPAHDWYARMKSRPCFRGVLADRISGLAPPEHYSDPDF</sequence>
<dbReference type="RefSeq" id="WP_090659428.1">
    <property type="nucleotide sequence ID" value="NZ_FMZX01000001.1"/>
</dbReference>
<evidence type="ECO:0000313" key="4">
    <source>
        <dbReference type="EMBL" id="SDC14547.1"/>
    </source>
</evidence>
<feature type="domain" description="GST N-terminal" evidence="2">
    <location>
        <begin position="1"/>
        <end position="79"/>
    </location>
</feature>
<proteinExistence type="predicted"/>
<dbReference type="Gene3D" id="3.40.30.10">
    <property type="entry name" value="Glutaredoxin"/>
    <property type="match status" value="1"/>
</dbReference>
<keyword evidence="4" id="KW-0808">Transferase</keyword>
<dbReference type="InterPro" id="IPR040079">
    <property type="entry name" value="Glutathione_S-Trfase"/>
</dbReference>
<gene>
    <name evidence="4" type="ORF">SAMN04487779_100182</name>
</gene>
<name>A0A1G6J785_9PROT</name>
<dbReference type="PROSITE" id="PS50404">
    <property type="entry name" value="GST_NTER"/>
    <property type="match status" value="1"/>
</dbReference>
<evidence type="ECO:0000256" key="1">
    <source>
        <dbReference type="ARBA" id="ARBA00011738"/>
    </source>
</evidence>
<dbReference type="Proteomes" id="UP000198925">
    <property type="component" value="Unassembled WGS sequence"/>
</dbReference>
<reference evidence="4 5" key="1">
    <citation type="submission" date="2016-10" db="EMBL/GenBank/DDBJ databases">
        <authorList>
            <person name="de Groot N.N."/>
        </authorList>
    </citation>
    <scope>NUCLEOTIDE SEQUENCE [LARGE SCALE GENOMIC DNA]</scope>
    <source>
        <strain evidence="4 5">CPCC 100156</strain>
    </source>
</reference>
<dbReference type="CDD" id="cd00570">
    <property type="entry name" value="GST_N_family"/>
    <property type="match status" value="1"/>
</dbReference>
<accession>A0A1G6J785</accession>
<dbReference type="STRING" id="938405.SAMN02927895_00269"/>
<dbReference type="Pfam" id="PF13417">
    <property type="entry name" value="GST_N_3"/>
    <property type="match status" value="1"/>
</dbReference>
<dbReference type="Gene3D" id="1.20.1050.10">
    <property type="match status" value="1"/>
</dbReference>
<dbReference type="EMBL" id="FMZX01000001">
    <property type="protein sequence ID" value="SDC14547.1"/>
    <property type="molecule type" value="Genomic_DNA"/>
</dbReference>
<dbReference type="SUPFAM" id="SSF47616">
    <property type="entry name" value="GST C-terminal domain-like"/>
    <property type="match status" value="1"/>
</dbReference>
<dbReference type="SUPFAM" id="SSF52833">
    <property type="entry name" value="Thioredoxin-like"/>
    <property type="match status" value="1"/>
</dbReference>
<evidence type="ECO:0000259" key="3">
    <source>
        <dbReference type="PROSITE" id="PS50405"/>
    </source>
</evidence>
<dbReference type="SFLD" id="SFLDS00019">
    <property type="entry name" value="Glutathione_Transferase_(cytos"/>
    <property type="match status" value="1"/>
</dbReference>
<dbReference type="SFLD" id="SFLDG00358">
    <property type="entry name" value="Main_(cytGST)"/>
    <property type="match status" value="1"/>
</dbReference>
<dbReference type="AlphaFoldDB" id="A0A1G6J785"/>
<dbReference type="InterPro" id="IPR004045">
    <property type="entry name" value="Glutathione_S-Trfase_N"/>
</dbReference>